<dbReference type="GO" id="GO:0005778">
    <property type="term" value="C:peroxisomal membrane"/>
    <property type="evidence" value="ECO:0007669"/>
    <property type="project" value="TreeGrafter"/>
</dbReference>
<dbReference type="PANTHER" id="PTHR23077:SF12">
    <property type="entry name" value="PEROXISOMAL ATPASE PEX1"/>
    <property type="match status" value="1"/>
</dbReference>
<keyword evidence="9" id="KW-0472">Membrane</keyword>
<dbReference type="SUPFAM" id="SSF54585">
    <property type="entry name" value="Cdc48 domain 2-like"/>
    <property type="match status" value="1"/>
</dbReference>
<dbReference type="GO" id="GO:0016887">
    <property type="term" value="F:ATP hydrolysis activity"/>
    <property type="evidence" value="ECO:0007669"/>
    <property type="project" value="InterPro"/>
</dbReference>
<evidence type="ECO:0000313" key="15">
    <source>
        <dbReference type="Proteomes" id="UP000014500"/>
    </source>
</evidence>
<dbReference type="EMBL" id="JH431152">
    <property type="status" value="NOT_ANNOTATED_CDS"/>
    <property type="molecule type" value="Genomic_DNA"/>
</dbReference>
<keyword evidence="5" id="KW-0547">Nucleotide-binding</keyword>
<name>T1IN76_STRMM</name>
<evidence type="ECO:0000256" key="6">
    <source>
        <dbReference type="ARBA" id="ARBA00022801"/>
    </source>
</evidence>
<dbReference type="InterPro" id="IPR015342">
    <property type="entry name" value="PEX1-N_C-lobe"/>
</dbReference>
<dbReference type="InterPro" id="IPR009010">
    <property type="entry name" value="Asp_de-COase-like_dom_sf"/>
</dbReference>
<dbReference type="CDD" id="cd19526">
    <property type="entry name" value="RecA-like_PEX1_r2"/>
    <property type="match status" value="1"/>
</dbReference>
<evidence type="ECO:0000313" key="14">
    <source>
        <dbReference type="EnsemblMetazoa" id="SMAR002453-PA"/>
    </source>
</evidence>
<evidence type="ECO:0000256" key="9">
    <source>
        <dbReference type="ARBA" id="ARBA00023136"/>
    </source>
</evidence>
<comment type="catalytic activity">
    <reaction evidence="12">
        <text>ATP + H2O = ADP + phosphate + H(+)</text>
        <dbReference type="Rhea" id="RHEA:13065"/>
        <dbReference type="ChEBI" id="CHEBI:15377"/>
        <dbReference type="ChEBI" id="CHEBI:15378"/>
        <dbReference type="ChEBI" id="CHEBI:30616"/>
        <dbReference type="ChEBI" id="CHEBI:43474"/>
        <dbReference type="ChEBI" id="CHEBI:456216"/>
    </reaction>
    <physiologicalReaction direction="left-to-right" evidence="12">
        <dbReference type="Rhea" id="RHEA:13066"/>
    </physiologicalReaction>
</comment>
<evidence type="ECO:0000256" key="11">
    <source>
        <dbReference type="ARBA" id="ARBA00034532"/>
    </source>
</evidence>
<dbReference type="GO" id="GO:0016558">
    <property type="term" value="P:protein import into peroxisome matrix"/>
    <property type="evidence" value="ECO:0007669"/>
    <property type="project" value="TreeGrafter"/>
</dbReference>
<dbReference type="eggNOG" id="KOG0735">
    <property type="taxonomic scope" value="Eukaryota"/>
</dbReference>
<dbReference type="GO" id="GO:0005524">
    <property type="term" value="F:ATP binding"/>
    <property type="evidence" value="ECO:0007669"/>
    <property type="project" value="UniProtKB-KW"/>
</dbReference>
<keyword evidence="8" id="KW-0653">Protein transport</keyword>
<dbReference type="InterPro" id="IPR027417">
    <property type="entry name" value="P-loop_NTPase"/>
</dbReference>
<dbReference type="InterPro" id="IPR050168">
    <property type="entry name" value="AAA_ATPase_domain"/>
</dbReference>
<dbReference type="Gene3D" id="1.10.8.60">
    <property type="match status" value="2"/>
</dbReference>
<dbReference type="Gene3D" id="3.10.330.10">
    <property type="match status" value="1"/>
</dbReference>
<reference evidence="15" key="1">
    <citation type="submission" date="2011-05" db="EMBL/GenBank/DDBJ databases">
        <authorList>
            <person name="Richards S.R."/>
            <person name="Qu J."/>
            <person name="Jiang H."/>
            <person name="Jhangiani S.N."/>
            <person name="Agravi P."/>
            <person name="Goodspeed R."/>
            <person name="Gross S."/>
            <person name="Mandapat C."/>
            <person name="Jackson L."/>
            <person name="Mathew T."/>
            <person name="Pu L."/>
            <person name="Thornton R."/>
            <person name="Saada N."/>
            <person name="Wilczek-Boney K.B."/>
            <person name="Lee S."/>
            <person name="Kovar C."/>
            <person name="Wu Y."/>
            <person name="Scherer S.E."/>
            <person name="Worley K.C."/>
            <person name="Muzny D.M."/>
            <person name="Gibbs R."/>
        </authorList>
    </citation>
    <scope>NUCLEOTIDE SEQUENCE</scope>
    <source>
        <strain evidence="15">Brora</strain>
    </source>
</reference>
<evidence type="ECO:0000256" key="8">
    <source>
        <dbReference type="ARBA" id="ARBA00022927"/>
    </source>
</evidence>
<dbReference type="HOGENOM" id="CLU_000688_1_1_1"/>
<dbReference type="InterPro" id="IPR029067">
    <property type="entry name" value="CDC48_domain_2-like_sf"/>
</dbReference>
<feature type="domain" description="AAA+ ATPase" evidence="13">
    <location>
        <begin position="568"/>
        <end position="715"/>
    </location>
</feature>
<dbReference type="Pfam" id="PF00004">
    <property type="entry name" value="AAA"/>
    <property type="match status" value="2"/>
</dbReference>
<dbReference type="Gene3D" id="2.40.40.20">
    <property type="match status" value="1"/>
</dbReference>
<evidence type="ECO:0000256" key="5">
    <source>
        <dbReference type="ARBA" id="ARBA00022741"/>
    </source>
</evidence>
<dbReference type="PROSITE" id="PS00674">
    <property type="entry name" value="AAA"/>
    <property type="match status" value="1"/>
</dbReference>
<dbReference type="InterPro" id="IPR003960">
    <property type="entry name" value="ATPase_AAA_CS"/>
</dbReference>
<dbReference type="PANTHER" id="PTHR23077">
    <property type="entry name" value="AAA-FAMILY ATPASE"/>
    <property type="match status" value="1"/>
</dbReference>
<dbReference type="OMA" id="VINCKTQ"/>
<feature type="domain" description="AAA+ ATPase" evidence="13">
    <location>
        <begin position="846"/>
        <end position="982"/>
    </location>
</feature>
<reference evidence="14" key="2">
    <citation type="submission" date="2015-02" db="UniProtKB">
        <authorList>
            <consortium name="EnsemblMetazoa"/>
        </authorList>
    </citation>
    <scope>IDENTIFICATION</scope>
</reference>
<evidence type="ECO:0000256" key="2">
    <source>
        <dbReference type="ARBA" id="ARBA00006914"/>
    </source>
</evidence>
<dbReference type="Pfam" id="PF09262">
    <property type="entry name" value="PEX-1N"/>
    <property type="match status" value="1"/>
</dbReference>
<evidence type="ECO:0000259" key="13">
    <source>
        <dbReference type="SMART" id="SM00382"/>
    </source>
</evidence>
<evidence type="ECO:0000256" key="3">
    <source>
        <dbReference type="ARBA" id="ARBA00022448"/>
    </source>
</evidence>
<organism evidence="14 15">
    <name type="scientific">Strigamia maritima</name>
    <name type="common">European centipede</name>
    <name type="synonym">Geophilus maritimus</name>
    <dbReference type="NCBI Taxonomy" id="126957"/>
    <lineage>
        <taxon>Eukaryota</taxon>
        <taxon>Metazoa</taxon>
        <taxon>Ecdysozoa</taxon>
        <taxon>Arthropoda</taxon>
        <taxon>Myriapoda</taxon>
        <taxon>Chilopoda</taxon>
        <taxon>Pleurostigmophora</taxon>
        <taxon>Geophilomorpha</taxon>
        <taxon>Linotaeniidae</taxon>
        <taxon>Strigamia</taxon>
    </lineage>
</organism>
<dbReference type="FunFam" id="3.40.50.300:FF:000149">
    <property type="entry name" value="Nuclear valosin-containing protein-like"/>
    <property type="match status" value="1"/>
</dbReference>
<protein>
    <recommendedName>
        <fullName evidence="11">Peroxisomal ATPase PEX1</fullName>
    </recommendedName>
    <alternativeName>
        <fullName evidence="10">Peroxin-1</fullName>
    </alternativeName>
</protein>
<dbReference type="Gene3D" id="3.40.50.300">
    <property type="entry name" value="P-loop containing nucleotide triphosphate hydrolases"/>
    <property type="match status" value="2"/>
</dbReference>
<evidence type="ECO:0000256" key="4">
    <source>
        <dbReference type="ARBA" id="ARBA00022593"/>
    </source>
</evidence>
<keyword evidence="4" id="KW-0962">Peroxisome biogenesis</keyword>
<evidence type="ECO:0000256" key="10">
    <source>
        <dbReference type="ARBA" id="ARBA00032509"/>
    </source>
</evidence>
<dbReference type="SUPFAM" id="SSF50692">
    <property type="entry name" value="ADC-like"/>
    <property type="match status" value="1"/>
</dbReference>
<accession>T1IN76</accession>
<keyword evidence="7" id="KW-0067">ATP-binding</keyword>
<comment type="similarity">
    <text evidence="2">Belongs to the AAA ATPase family.</text>
</comment>
<dbReference type="AlphaFoldDB" id="T1IN76"/>
<keyword evidence="15" id="KW-1185">Reference proteome</keyword>
<dbReference type="STRING" id="126957.T1IN76"/>
<comment type="subcellular location">
    <subcellularLocation>
        <location evidence="1">Membrane</location>
    </subcellularLocation>
</comment>
<dbReference type="Pfam" id="PF17862">
    <property type="entry name" value="AAA_lid_3"/>
    <property type="match status" value="1"/>
</dbReference>
<dbReference type="EnsemblMetazoa" id="SMAR002453-RA">
    <property type="protein sequence ID" value="SMAR002453-PA"/>
    <property type="gene ID" value="SMAR002453"/>
</dbReference>
<dbReference type="SMART" id="SM00382">
    <property type="entry name" value="AAA"/>
    <property type="match status" value="2"/>
</dbReference>
<dbReference type="PhylomeDB" id="T1IN76"/>
<dbReference type="SUPFAM" id="SSF52540">
    <property type="entry name" value="P-loop containing nucleoside triphosphate hydrolases"/>
    <property type="match status" value="2"/>
</dbReference>
<dbReference type="InterPro" id="IPR041569">
    <property type="entry name" value="AAA_lid_3"/>
</dbReference>
<keyword evidence="6" id="KW-0378">Hydrolase</keyword>
<keyword evidence="3" id="KW-0813">Transport</keyword>
<evidence type="ECO:0000256" key="1">
    <source>
        <dbReference type="ARBA" id="ARBA00004370"/>
    </source>
</evidence>
<dbReference type="InterPro" id="IPR003959">
    <property type="entry name" value="ATPase_AAA_core"/>
</dbReference>
<dbReference type="Proteomes" id="UP000014500">
    <property type="component" value="Unassembled WGS sequence"/>
</dbReference>
<dbReference type="InterPro" id="IPR003593">
    <property type="entry name" value="AAA+_ATPase"/>
</dbReference>
<sequence length="1168" mass="129562">MEMQRAAIIQCSTKKTCFISIPASWTLSSLSEQTVLEVEHGDRQKAYFTWSGETAKQRDKLLNCNVVEISGHYAKNLNILHGEQVLIKELNGVSVCKQVWVIPLSQQDLEIIELNANLVQNQLLNQNRVVWKNQVMPVWINKSVIVHLRVVDLSVASDIGLLVELTEIHVQDTTLEATSNMDENVISTNSLVQTNTNSKVENNLQSVAIPIQNDTKSQKTSGILNWMVKCIAEISDIIYDTREPNLTSRSVRRNSESDKVQNDLMSPFEFNASFRVHPIPELDIDKIEEPEIKILLRQPTNVYIFADNLPKTLSVSALPPFFICRLIKILSPHMMEKKHGNNKSNEEKQTSSVFCGFVKVVLVDRLSLLSLHWSNIPMNNAVSFIPNSLRRHFGLEISSKVRLEAKVFRPKQPISVSIHLLNHDFVELVESEEILVAVANVLPTISSSCVPLVANNGTMLPLKFKENSFDVLLSFNNISSSSLVMFDASSVKGSVLYGISAVELAKSADDIKLPQFSHVKNLDFSFVFNKTDLLGGVLMEIQSGIEFLQLSLGLGYLSSALGNSSCDKSGALLVTGNRGSGKTSVARAICGQLSQIPFWVFVNVINCKTQKGKRVESIYDEWKKALVEAKFRAPSILLLDDLDVICGFSSSIEDNAVNAYSERIAQALLKLTSSMISSQVTLLVTAASKQSLHPILTNPKGRHFFHKSIIIPTLDHGKRVEILDRIICDFLLDSDASLKAINLKEIATRMEGGVARDLRLVLDRAVHSACTRLRTDCSNVVLDQSDFECALDGFTPSALKGMSCHGESSKSWHDVGGLEQVKKVLREIFLWPTKYPKLFANSPLQLSSGVLLYGPPGTGKTLLASIVAKESSLNFISIKGPELLSKYIGASEQAVRDLFLRAQAARPSVIFFDEFDALAPRRGHDSTGVTDRVVNQLLTQLDGIEGRQGVYILAATSRPDLIDPALLRPGRLDKCLHCPLPTKEELVEILKVLARSMTNLDVSTVDLERVVGNCDHFSGADVQSLLYSAQLMAIHSSCDAPSVIIPRASDTENEVWAYCPALEDGFVSNIPESRKNEIFQQLELITRRTVGPQYGLSPMSEKEENQFKRQVVVVTEEMLLDATKQTKPSVSASERQKYQIIYEHFMKSRGGFGEKKTANNMQQKATLA</sequence>
<evidence type="ECO:0000256" key="12">
    <source>
        <dbReference type="ARBA" id="ARBA00048778"/>
    </source>
</evidence>
<proteinExistence type="inferred from homology"/>
<evidence type="ECO:0000256" key="7">
    <source>
        <dbReference type="ARBA" id="ARBA00022840"/>
    </source>
</evidence>
<dbReference type="GO" id="GO:0005829">
    <property type="term" value="C:cytosol"/>
    <property type="evidence" value="ECO:0007669"/>
    <property type="project" value="TreeGrafter"/>
</dbReference>